<dbReference type="SUPFAM" id="SSF141673">
    <property type="entry name" value="MOSC N-terminal domain-like"/>
    <property type="match status" value="1"/>
</dbReference>
<dbReference type="InterPro" id="IPR011037">
    <property type="entry name" value="Pyrv_Knase-like_insert_dom_sf"/>
</dbReference>
<organism evidence="2 3">
    <name type="scientific">Roseivirga thermotolerans</name>
    <dbReference type="NCBI Taxonomy" id="1758176"/>
    <lineage>
        <taxon>Bacteria</taxon>
        <taxon>Pseudomonadati</taxon>
        <taxon>Bacteroidota</taxon>
        <taxon>Cytophagia</taxon>
        <taxon>Cytophagales</taxon>
        <taxon>Roseivirgaceae</taxon>
        <taxon>Roseivirga</taxon>
    </lineage>
</organism>
<dbReference type="PROSITE" id="PS51340">
    <property type="entry name" value="MOSC"/>
    <property type="match status" value="1"/>
</dbReference>
<dbReference type="Pfam" id="PF03473">
    <property type="entry name" value="MOSC"/>
    <property type="match status" value="1"/>
</dbReference>
<dbReference type="InterPro" id="IPR005302">
    <property type="entry name" value="MoCF_Sase_C"/>
</dbReference>
<dbReference type="SUPFAM" id="SSF50800">
    <property type="entry name" value="PK beta-barrel domain-like"/>
    <property type="match status" value="1"/>
</dbReference>
<dbReference type="Pfam" id="PF03476">
    <property type="entry name" value="MOSC_N"/>
    <property type="match status" value="1"/>
</dbReference>
<dbReference type="PANTHER" id="PTHR14237">
    <property type="entry name" value="MOLYBDOPTERIN COFACTOR SULFURASE MOSC"/>
    <property type="match status" value="1"/>
</dbReference>
<protein>
    <submittedName>
        <fullName evidence="2">MOSC domain-containing protein</fullName>
    </submittedName>
</protein>
<dbReference type="Proteomes" id="UP000658258">
    <property type="component" value="Unassembled WGS sequence"/>
</dbReference>
<gene>
    <name evidence="2" type="ORF">GCM10011340_02720</name>
</gene>
<keyword evidence="3" id="KW-1185">Reference proteome</keyword>
<dbReference type="InterPro" id="IPR005303">
    <property type="entry name" value="MOCOS_middle"/>
</dbReference>
<name>A0ABQ3I017_9BACT</name>
<dbReference type="EMBL" id="BNAG01000001">
    <property type="protein sequence ID" value="GHE51948.1"/>
    <property type="molecule type" value="Genomic_DNA"/>
</dbReference>
<feature type="domain" description="MOSC" evidence="1">
    <location>
        <begin position="122"/>
        <end position="268"/>
    </location>
</feature>
<accession>A0ABQ3I017</accession>
<dbReference type="RefSeq" id="WP_189628390.1">
    <property type="nucleotide sequence ID" value="NZ_BNAG01000001.1"/>
</dbReference>
<evidence type="ECO:0000313" key="3">
    <source>
        <dbReference type="Proteomes" id="UP000658258"/>
    </source>
</evidence>
<comment type="caution">
    <text evidence="2">The sequence shown here is derived from an EMBL/GenBank/DDBJ whole genome shotgun (WGS) entry which is preliminary data.</text>
</comment>
<sequence length="275" mass="31042">MKSIYVKNIYIYPIKSLGGIELTASPVERRGLKYDRRWMLVDENGRFVSQREHQQLALLQPRIENHSMVIEDRSGKLQPLSIDLEAPIADPIEVTVWDDSCQALPSPEPINQWFSSVLGFATRLVYMPESSLRIADQRYAPATDDHVSFADGYPILIIGQASLNLLNQKLGYELPMNRFRPNLVLEGLAPHEEDTLAEIMINRLTYRGVKPCARCVMTTIDQNTGEKGAEPLRTLAGYRKSGNKILFGENFIPEHSGEVSVGLRVETIHRKDPAI</sequence>
<reference evidence="3" key="1">
    <citation type="journal article" date="2019" name="Int. J. Syst. Evol. Microbiol.">
        <title>The Global Catalogue of Microorganisms (GCM) 10K type strain sequencing project: providing services to taxonomists for standard genome sequencing and annotation.</title>
        <authorList>
            <consortium name="The Broad Institute Genomics Platform"/>
            <consortium name="The Broad Institute Genome Sequencing Center for Infectious Disease"/>
            <person name="Wu L."/>
            <person name="Ma J."/>
        </authorList>
    </citation>
    <scope>NUCLEOTIDE SEQUENCE [LARGE SCALE GENOMIC DNA]</scope>
    <source>
        <strain evidence="3">CGMCC 1.15111</strain>
    </source>
</reference>
<evidence type="ECO:0000313" key="2">
    <source>
        <dbReference type="EMBL" id="GHE51948.1"/>
    </source>
</evidence>
<evidence type="ECO:0000259" key="1">
    <source>
        <dbReference type="PROSITE" id="PS51340"/>
    </source>
</evidence>
<dbReference type="PANTHER" id="PTHR14237:SF19">
    <property type="entry name" value="MITOCHONDRIAL AMIDOXIME REDUCING COMPONENT 1"/>
    <property type="match status" value="1"/>
</dbReference>
<proteinExistence type="predicted"/>